<sequence length="93" mass="10225">MDGTDPGPTSADSGETMDGTHPGPPVLTRKSRSRAVRVPLHRRGGGISHIMRGTQPQPSGPQHRYRAQLPQVIHHGQGLSKCQRERESRFVLK</sequence>
<protein>
    <submittedName>
        <fullName evidence="2">Uncharacterized protein</fullName>
    </submittedName>
</protein>
<evidence type="ECO:0000313" key="2">
    <source>
        <dbReference type="EMBL" id="KAJ1132682.1"/>
    </source>
</evidence>
<keyword evidence="3" id="KW-1185">Reference proteome</keyword>
<dbReference type="Proteomes" id="UP001066276">
    <property type="component" value="Chromosome 7"/>
</dbReference>
<dbReference type="AlphaFoldDB" id="A0AAV7PZE8"/>
<organism evidence="2 3">
    <name type="scientific">Pleurodeles waltl</name>
    <name type="common">Iberian ribbed newt</name>
    <dbReference type="NCBI Taxonomy" id="8319"/>
    <lineage>
        <taxon>Eukaryota</taxon>
        <taxon>Metazoa</taxon>
        <taxon>Chordata</taxon>
        <taxon>Craniata</taxon>
        <taxon>Vertebrata</taxon>
        <taxon>Euteleostomi</taxon>
        <taxon>Amphibia</taxon>
        <taxon>Batrachia</taxon>
        <taxon>Caudata</taxon>
        <taxon>Salamandroidea</taxon>
        <taxon>Salamandridae</taxon>
        <taxon>Pleurodelinae</taxon>
        <taxon>Pleurodeles</taxon>
    </lineage>
</organism>
<reference evidence="2" key="1">
    <citation type="journal article" date="2022" name="bioRxiv">
        <title>Sequencing and chromosome-scale assembly of the giantPleurodeles waltlgenome.</title>
        <authorList>
            <person name="Brown T."/>
            <person name="Elewa A."/>
            <person name="Iarovenko S."/>
            <person name="Subramanian E."/>
            <person name="Araus A.J."/>
            <person name="Petzold A."/>
            <person name="Susuki M."/>
            <person name="Suzuki K.-i.T."/>
            <person name="Hayashi T."/>
            <person name="Toyoda A."/>
            <person name="Oliveira C."/>
            <person name="Osipova E."/>
            <person name="Leigh N.D."/>
            <person name="Simon A."/>
            <person name="Yun M.H."/>
        </authorList>
    </citation>
    <scope>NUCLEOTIDE SEQUENCE</scope>
    <source>
        <strain evidence="2">20211129_DDA</strain>
        <tissue evidence="2">Liver</tissue>
    </source>
</reference>
<dbReference type="EMBL" id="JANPWB010000011">
    <property type="protein sequence ID" value="KAJ1132682.1"/>
    <property type="molecule type" value="Genomic_DNA"/>
</dbReference>
<feature type="region of interest" description="Disordered" evidence="1">
    <location>
        <begin position="1"/>
        <end position="64"/>
    </location>
</feature>
<feature type="compositionally biased region" description="Basic residues" evidence="1">
    <location>
        <begin position="29"/>
        <end position="44"/>
    </location>
</feature>
<evidence type="ECO:0000256" key="1">
    <source>
        <dbReference type="SAM" id="MobiDB-lite"/>
    </source>
</evidence>
<name>A0AAV7PZE8_PLEWA</name>
<proteinExistence type="predicted"/>
<gene>
    <name evidence="2" type="ORF">NDU88_010986</name>
</gene>
<accession>A0AAV7PZE8</accession>
<evidence type="ECO:0000313" key="3">
    <source>
        <dbReference type="Proteomes" id="UP001066276"/>
    </source>
</evidence>
<comment type="caution">
    <text evidence="2">The sequence shown here is derived from an EMBL/GenBank/DDBJ whole genome shotgun (WGS) entry which is preliminary data.</text>
</comment>